<protein>
    <recommendedName>
        <fullName evidence="5">Thiamin pyrophosphokinase thiamin-binding domain-containing protein</fullName>
    </recommendedName>
</protein>
<dbReference type="InterPro" id="IPR007371">
    <property type="entry name" value="TPK_catalytic"/>
</dbReference>
<evidence type="ECO:0000256" key="2">
    <source>
        <dbReference type="ARBA" id="ARBA00022741"/>
    </source>
</evidence>
<dbReference type="InterPro" id="IPR053149">
    <property type="entry name" value="TPK"/>
</dbReference>
<sequence>MKDPVVLLANGQEPADSKIIDFLKSAGTIICVDGGYEFAKKFNIKPNIVIGDFDSTDLNKIDDEIRVIRAEDQNKTDLEKAIEFCISENLDKIILIATTGVKDDHNLANILLMNHFFPKICIQIMTNHFLIEIFKGKKTFDLPIGSQISLISLESNNLVTSKGLRFELNNENLKSPSNGISNVVVQELIEITSEKPLIIFKQ</sequence>
<dbReference type="NCBIfam" id="TIGR01378">
    <property type="entry name" value="thi_PPkinase"/>
    <property type="match status" value="1"/>
</dbReference>
<dbReference type="Pfam" id="PF04263">
    <property type="entry name" value="TPK_catalytic"/>
    <property type="match status" value="1"/>
</dbReference>
<dbReference type="InterPro" id="IPR007373">
    <property type="entry name" value="Thiamin_PyroPKinase_B1-bd"/>
</dbReference>
<reference evidence="6" key="1">
    <citation type="submission" date="2018-05" db="EMBL/GenBank/DDBJ databases">
        <authorList>
            <person name="Lanie J.A."/>
            <person name="Ng W.-L."/>
            <person name="Kazmierczak K.M."/>
            <person name="Andrzejewski T.M."/>
            <person name="Davidsen T.M."/>
            <person name="Wayne K.J."/>
            <person name="Tettelin H."/>
            <person name="Glass J.I."/>
            <person name="Rusch D."/>
            <person name="Podicherti R."/>
            <person name="Tsui H.-C.T."/>
            <person name="Winkler M.E."/>
        </authorList>
    </citation>
    <scope>NUCLEOTIDE SEQUENCE</scope>
</reference>
<evidence type="ECO:0000256" key="1">
    <source>
        <dbReference type="ARBA" id="ARBA00022679"/>
    </source>
</evidence>
<proteinExistence type="predicted"/>
<evidence type="ECO:0000313" key="6">
    <source>
        <dbReference type="EMBL" id="SVA29263.1"/>
    </source>
</evidence>
<feature type="domain" description="Thiamin pyrophosphokinase thiamin-binding" evidence="5">
    <location>
        <begin position="136"/>
        <end position="197"/>
    </location>
</feature>
<dbReference type="InterPro" id="IPR006282">
    <property type="entry name" value="Thi_PPkinase"/>
</dbReference>
<dbReference type="Gene3D" id="3.40.50.10240">
    <property type="entry name" value="Thiamin pyrophosphokinase, catalytic domain"/>
    <property type="match status" value="1"/>
</dbReference>
<evidence type="ECO:0000259" key="5">
    <source>
        <dbReference type="SMART" id="SM00983"/>
    </source>
</evidence>
<evidence type="ECO:0000256" key="4">
    <source>
        <dbReference type="ARBA" id="ARBA00022840"/>
    </source>
</evidence>
<organism evidence="6">
    <name type="scientific">marine metagenome</name>
    <dbReference type="NCBI Taxonomy" id="408172"/>
    <lineage>
        <taxon>unclassified sequences</taxon>
        <taxon>metagenomes</taxon>
        <taxon>ecological metagenomes</taxon>
    </lineage>
</organism>
<dbReference type="GO" id="GO:0006772">
    <property type="term" value="P:thiamine metabolic process"/>
    <property type="evidence" value="ECO:0007669"/>
    <property type="project" value="InterPro"/>
</dbReference>
<dbReference type="EMBL" id="UINC01006725">
    <property type="protein sequence ID" value="SVA29263.1"/>
    <property type="molecule type" value="Genomic_DNA"/>
</dbReference>
<dbReference type="CDD" id="cd07995">
    <property type="entry name" value="TPK"/>
    <property type="match status" value="1"/>
</dbReference>
<dbReference type="SMART" id="SM00983">
    <property type="entry name" value="TPK_B1_binding"/>
    <property type="match status" value="1"/>
</dbReference>
<dbReference type="GO" id="GO:0004788">
    <property type="term" value="F:thiamine diphosphokinase activity"/>
    <property type="evidence" value="ECO:0007669"/>
    <property type="project" value="InterPro"/>
</dbReference>
<dbReference type="GO" id="GO:0005524">
    <property type="term" value="F:ATP binding"/>
    <property type="evidence" value="ECO:0007669"/>
    <property type="project" value="UniProtKB-KW"/>
</dbReference>
<dbReference type="PANTHER" id="PTHR41299:SF1">
    <property type="entry name" value="THIAMINE PYROPHOSPHOKINASE"/>
    <property type="match status" value="1"/>
</dbReference>
<keyword evidence="4" id="KW-0067">ATP-binding</keyword>
<dbReference type="SUPFAM" id="SSF63999">
    <property type="entry name" value="Thiamin pyrophosphokinase, catalytic domain"/>
    <property type="match status" value="1"/>
</dbReference>
<evidence type="ECO:0000256" key="3">
    <source>
        <dbReference type="ARBA" id="ARBA00022777"/>
    </source>
</evidence>
<gene>
    <name evidence="6" type="ORF">METZ01_LOCUS82117</name>
</gene>
<dbReference type="PANTHER" id="PTHR41299">
    <property type="entry name" value="THIAMINE PYROPHOSPHOKINASE"/>
    <property type="match status" value="1"/>
</dbReference>
<dbReference type="AlphaFoldDB" id="A0A381UR16"/>
<dbReference type="GO" id="GO:0016301">
    <property type="term" value="F:kinase activity"/>
    <property type="evidence" value="ECO:0007669"/>
    <property type="project" value="UniProtKB-KW"/>
</dbReference>
<keyword evidence="2" id="KW-0547">Nucleotide-binding</keyword>
<dbReference type="InterPro" id="IPR036759">
    <property type="entry name" value="TPK_catalytic_sf"/>
</dbReference>
<keyword evidence="3" id="KW-0418">Kinase</keyword>
<dbReference type="SUPFAM" id="SSF63862">
    <property type="entry name" value="Thiamin pyrophosphokinase, substrate-binding domain"/>
    <property type="match status" value="1"/>
</dbReference>
<dbReference type="GO" id="GO:0030975">
    <property type="term" value="F:thiamine binding"/>
    <property type="evidence" value="ECO:0007669"/>
    <property type="project" value="InterPro"/>
</dbReference>
<keyword evidence="1" id="KW-0808">Transferase</keyword>
<dbReference type="InterPro" id="IPR036371">
    <property type="entry name" value="TPK_B1-bd_sf"/>
</dbReference>
<dbReference type="GO" id="GO:0009229">
    <property type="term" value="P:thiamine diphosphate biosynthetic process"/>
    <property type="evidence" value="ECO:0007669"/>
    <property type="project" value="InterPro"/>
</dbReference>
<accession>A0A381UR16</accession>
<name>A0A381UR16_9ZZZZ</name>
<dbReference type="Pfam" id="PF04265">
    <property type="entry name" value="TPK_B1_binding"/>
    <property type="match status" value="1"/>
</dbReference>